<keyword evidence="6 10" id="KW-1133">Transmembrane helix</keyword>
<dbReference type="EMBL" id="KZ150103">
    <property type="protein sequence ID" value="PZC73462.1"/>
    <property type="molecule type" value="Genomic_DNA"/>
</dbReference>
<evidence type="ECO:0000256" key="1">
    <source>
        <dbReference type="ARBA" id="ARBA00004651"/>
    </source>
</evidence>
<dbReference type="Pfam" id="PF02949">
    <property type="entry name" value="7tm_6"/>
    <property type="match status" value="1"/>
</dbReference>
<name>A0A2W1BE83_HELAM</name>
<feature type="transmembrane region" description="Helical" evidence="10">
    <location>
        <begin position="138"/>
        <end position="158"/>
    </location>
</feature>
<dbReference type="Proteomes" id="UP000249218">
    <property type="component" value="Unassembled WGS sequence"/>
</dbReference>
<evidence type="ECO:0000313" key="11">
    <source>
        <dbReference type="EMBL" id="PZC73462.1"/>
    </source>
</evidence>
<reference evidence="11 12" key="1">
    <citation type="journal article" date="2017" name="BMC Biol.">
        <title>Genomic innovations, transcriptional plasticity and gene loss underlying the evolution and divergence of two highly polyphagous and invasive Helicoverpa pest species.</title>
        <authorList>
            <person name="Pearce S.L."/>
            <person name="Clarke D.F."/>
            <person name="East P.D."/>
            <person name="Elfekih S."/>
            <person name="Gordon K.H."/>
            <person name="Jermiin L.S."/>
            <person name="McGaughran A."/>
            <person name="Oakeshott J.G."/>
            <person name="Papanikolaou A."/>
            <person name="Perera O.P."/>
            <person name="Rane R.V."/>
            <person name="Richards S."/>
            <person name="Tay W.T."/>
            <person name="Walsh T.K."/>
            <person name="Anderson A."/>
            <person name="Anderson C.J."/>
            <person name="Asgari S."/>
            <person name="Board P.G."/>
            <person name="Bretschneider A."/>
            <person name="Campbell P.M."/>
            <person name="Chertemps T."/>
            <person name="Christeller J.T."/>
            <person name="Coppin C.W."/>
            <person name="Downes S.J."/>
            <person name="Duan G."/>
            <person name="Farnsworth C.A."/>
            <person name="Good R.T."/>
            <person name="Han L.B."/>
            <person name="Han Y.C."/>
            <person name="Hatje K."/>
            <person name="Horne I."/>
            <person name="Huang Y.P."/>
            <person name="Hughes D.S."/>
            <person name="Jacquin-Joly E."/>
            <person name="James W."/>
            <person name="Jhangiani S."/>
            <person name="Kollmar M."/>
            <person name="Kuwar S.S."/>
            <person name="Li S."/>
            <person name="Liu N.Y."/>
            <person name="Maibeche M.T."/>
            <person name="Miller J.R."/>
            <person name="Montagne N."/>
            <person name="Perry T."/>
            <person name="Qu J."/>
            <person name="Song S.V."/>
            <person name="Sutton G.G."/>
            <person name="Vogel H."/>
            <person name="Walenz B.P."/>
            <person name="Xu W."/>
            <person name="Zhang H.J."/>
            <person name="Zou Z."/>
            <person name="Batterham P."/>
            <person name="Edwards O.R."/>
            <person name="Feyereisen R."/>
            <person name="Gibbs R.A."/>
            <person name="Heckel D.G."/>
            <person name="McGrath A."/>
            <person name="Robin C."/>
            <person name="Scherer S.E."/>
            <person name="Worley K.C."/>
            <person name="Wu Y.D."/>
        </authorList>
    </citation>
    <scope>NUCLEOTIDE SEQUENCE [LARGE SCALE GENOMIC DNA]</scope>
    <source>
        <strain evidence="11">Harm_GR_Male_#8</strain>
        <tissue evidence="11">Whole organism</tissue>
    </source>
</reference>
<keyword evidence="4 10" id="KW-0812">Transmembrane</keyword>
<dbReference type="PANTHER" id="PTHR21137">
    <property type="entry name" value="ODORANT RECEPTOR"/>
    <property type="match status" value="1"/>
</dbReference>
<keyword evidence="2" id="KW-1003">Cell membrane</keyword>
<evidence type="ECO:0000256" key="4">
    <source>
        <dbReference type="ARBA" id="ARBA00022692"/>
    </source>
</evidence>
<dbReference type="GO" id="GO:0005549">
    <property type="term" value="F:odorant binding"/>
    <property type="evidence" value="ECO:0007669"/>
    <property type="project" value="InterPro"/>
</dbReference>
<dbReference type="InterPro" id="IPR004117">
    <property type="entry name" value="7tm6_olfct_rcpt"/>
</dbReference>
<keyword evidence="7 10" id="KW-0472">Membrane</keyword>
<sequence>MGENMKYTTFQGFRPHFDALARVGYFKIVLKPLSPQKRFLHNTYRFLSWTFILTYNLQHVIRVVQVRHSTNLIVDTLFILLTTLNSLGKQVAFNLRTQRIDKLINIINEFSTGPVFEATKPYHVKVLKENALVMSKLLTLYHGAIFTCGTMWTVFPIVNRALGEEVQFTGYFPFETSSTITFSLALAYMIILITFQAYGNVTMDCTIVAFYAQAKIQIQMLRHNLEQLVEFDDTAKINTQLNERTDLYSTSYKDEQKERVAIQDRLKKCVQHYYQILRFAKEVESIFGEAMVVQFFVMAWVICMTMYKIVGLSIYSAEFVSMAVYLGCMLAQLFIYCYFGTQLKVESELVNQSIYCCDWMKLSPRFRRQLLVMMQCCGRPIAPRTAYVIPMSLDTYIAVLRSSYTLFTFLNR</sequence>
<keyword evidence="8 10" id="KW-0675">Receptor</keyword>
<keyword evidence="9 10" id="KW-0807">Transducer</keyword>
<feature type="transmembrane region" description="Helical" evidence="10">
    <location>
        <begin position="178"/>
        <end position="198"/>
    </location>
</feature>
<evidence type="ECO:0000256" key="9">
    <source>
        <dbReference type="ARBA" id="ARBA00023224"/>
    </source>
</evidence>
<dbReference type="GO" id="GO:0005886">
    <property type="term" value="C:plasma membrane"/>
    <property type="evidence" value="ECO:0007669"/>
    <property type="project" value="UniProtKB-SubCell"/>
</dbReference>
<proteinExistence type="inferred from homology"/>
<evidence type="ECO:0000256" key="8">
    <source>
        <dbReference type="ARBA" id="ARBA00023170"/>
    </source>
</evidence>
<dbReference type="GO" id="GO:0007165">
    <property type="term" value="P:signal transduction"/>
    <property type="evidence" value="ECO:0007669"/>
    <property type="project" value="UniProtKB-KW"/>
</dbReference>
<evidence type="ECO:0000256" key="10">
    <source>
        <dbReference type="RuleBase" id="RU351113"/>
    </source>
</evidence>
<organism evidence="11 12">
    <name type="scientific">Helicoverpa armigera</name>
    <name type="common">Cotton bollworm</name>
    <name type="synonym">Heliothis armigera</name>
    <dbReference type="NCBI Taxonomy" id="29058"/>
    <lineage>
        <taxon>Eukaryota</taxon>
        <taxon>Metazoa</taxon>
        <taxon>Ecdysozoa</taxon>
        <taxon>Arthropoda</taxon>
        <taxon>Hexapoda</taxon>
        <taxon>Insecta</taxon>
        <taxon>Pterygota</taxon>
        <taxon>Neoptera</taxon>
        <taxon>Endopterygota</taxon>
        <taxon>Lepidoptera</taxon>
        <taxon>Glossata</taxon>
        <taxon>Ditrysia</taxon>
        <taxon>Noctuoidea</taxon>
        <taxon>Noctuidae</taxon>
        <taxon>Heliothinae</taxon>
        <taxon>Helicoverpa</taxon>
    </lineage>
</organism>
<evidence type="ECO:0000256" key="2">
    <source>
        <dbReference type="ARBA" id="ARBA00022475"/>
    </source>
</evidence>
<dbReference type="OrthoDB" id="6725171at2759"/>
<evidence type="ECO:0000313" key="12">
    <source>
        <dbReference type="Proteomes" id="UP000249218"/>
    </source>
</evidence>
<evidence type="ECO:0000256" key="5">
    <source>
        <dbReference type="ARBA" id="ARBA00022725"/>
    </source>
</evidence>
<protein>
    <recommendedName>
        <fullName evidence="10">Odorant receptor</fullName>
    </recommendedName>
</protein>
<feature type="transmembrane region" description="Helical" evidence="10">
    <location>
        <begin position="319"/>
        <end position="339"/>
    </location>
</feature>
<keyword evidence="12" id="KW-1185">Reference proteome</keyword>
<gene>
    <name evidence="11" type="primary">HaOG200850</name>
    <name evidence="11" type="ORF">B5X24_HaOG200850</name>
</gene>
<dbReference type="GO" id="GO:0004984">
    <property type="term" value="F:olfactory receptor activity"/>
    <property type="evidence" value="ECO:0007669"/>
    <property type="project" value="InterPro"/>
</dbReference>
<evidence type="ECO:0000256" key="6">
    <source>
        <dbReference type="ARBA" id="ARBA00022989"/>
    </source>
</evidence>
<comment type="similarity">
    <text evidence="10">Belongs to the insect chemoreceptor superfamily. Heteromeric odorant receptor channel (TC 1.A.69) family.</text>
</comment>
<evidence type="ECO:0000256" key="3">
    <source>
        <dbReference type="ARBA" id="ARBA00022606"/>
    </source>
</evidence>
<dbReference type="PANTHER" id="PTHR21137:SF35">
    <property type="entry name" value="ODORANT RECEPTOR 19A-RELATED"/>
    <property type="match status" value="1"/>
</dbReference>
<keyword evidence="3 10" id="KW-0716">Sensory transduction</keyword>
<comment type="caution">
    <text evidence="10">Lacks conserved residue(s) required for the propagation of feature annotation.</text>
</comment>
<comment type="subcellular location">
    <subcellularLocation>
        <location evidence="1 10">Cell membrane</location>
        <topology evidence="1 10">Multi-pass membrane protein</topology>
    </subcellularLocation>
</comment>
<keyword evidence="5 10" id="KW-0552">Olfaction</keyword>
<feature type="transmembrane region" description="Helical" evidence="10">
    <location>
        <begin position="286"/>
        <end position="307"/>
    </location>
</feature>
<accession>A0A2W1BE83</accession>
<evidence type="ECO:0000256" key="7">
    <source>
        <dbReference type="ARBA" id="ARBA00023136"/>
    </source>
</evidence>
<dbReference type="AlphaFoldDB" id="A0A2W1BE83"/>